<comment type="subcellular location">
    <subcellularLocation>
        <location evidence="3">Cell membrane</location>
        <topology evidence="3">Multi-pass membrane protein</topology>
    </subcellularLocation>
    <subcellularLocation>
        <location evidence="2">Secreted</location>
    </subcellularLocation>
</comment>
<feature type="domain" description="PLD phosphodiesterase" evidence="12">
    <location>
        <begin position="399"/>
        <end position="426"/>
    </location>
</feature>
<dbReference type="GO" id="GO:0008808">
    <property type="term" value="F:cardiolipin synthase activity"/>
    <property type="evidence" value="ECO:0007669"/>
    <property type="project" value="TreeGrafter"/>
</dbReference>
<dbReference type="Pfam" id="PF13396">
    <property type="entry name" value="PLDc_N"/>
    <property type="match status" value="1"/>
</dbReference>
<evidence type="ECO:0000256" key="7">
    <source>
        <dbReference type="ARBA" id="ARBA00022692"/>
    </source>
</evidence>
<evidence type="ECO:0000256" key="8">
    <source>
        <dbReference type="ARBA" id="ARBA00022989"/>
    </source>
</evidence>
<dbReference type="OrthoDB" id="9762009at2"/>
<reference evidence="13 14" key="1">
    <citation type="submission" date="2019-03" db="EMBL/GenBank/DDBJ databases">
        <title>Rhizobium sp. nov., an bacterium isolated from biocrust in Mu Us Desert.</title>
        <authorList>
            <person name="Lixiong L."/>
        </authorList>
    </citation>
    <scope>NUCLEOTIDE SEQUENCE [LARGE SCALE GENOMIC DNA]</scope>
    <source>
        <strain evidence="13 14">SPY-1</strain>
    </source>
</reference>
<evidence type="ECO:0000313" key="14">
    <source>
        <dbReference type="Proteomes" id="UP000295238"/>
    </source>
</evidence>
<dbReference type="CDD" id="cd09157">
    <property type="entry name" value="PLDc_CLS_unchar2_1"/>
    <property type="match status" value="1"/>
</dbReference>
<dbReference type="InterPro" id="IPR027379">
    <property type="entry name" value="CLS_N"/>
</dbReference>
<evidence type="ECO:0000256" key="11">
    <source>
        <dbReference type="SAM" id="Phobius"/>
    </source>
</evidence>
<dbReference type="Pfam" id="PF13091">
    <property type="entry name" value="PLDc_2"/>
    <property type="match status" value="2"/>
</dbReference>
<dbReference type="PANTHER" id="PTHR21248">
    <property type="entry name" value="CARDIOLIPIN SYNTHASE"/>
    <property type="match status" value="1"/>
</dbReference>
<dbReference type="Proteomes" id="UP000295238">
    <property type="component" value="Unassembled WGS sequence"/>
</dbReference>
<dbReference type="EMBL" id="SMTL01000004">
    <property type="protein sequence ID" value="TDK34385.1"/>
    <property type="molecule type" value="Genomic_DNA"/>
</dbReference>
<evidence type="ECO:0000256" key="9">
    <source>
        <dbReference type="ARBA" id="ARBA00023136"/>
    </source>
</evidence>
<comment type="function">
    <text evidence="1">Could be a virulence factor.</text>
</comment>
<dbReference type="InterPro" id="IPR025202">
    <property type="entry name" value="PLD-like_dom"/>
</dbReference>
<proteinExistence type="predicted"/>
<dbReference type="GO" id="GO:0032049">
    <property type="term" value="P:cardiolipin biosynthetic process"/>
    <property type="evidence" value="ECO:0007669"/>
    <property type="project" value="UniProtKB-ARBA"/>
</dbReference>
<protein>
    <recommendedName>
        <fullName evidence="4">Phospholipase D</fullName>
    </recommendedName>
    <alternativeName>
        <fullName evidence="10">Choline phosphatase</fullName>
    </alternativeName>
</protein>
<evidence type="ECO:0000256" key="5">
    <source>
        <dbReference type="ARBA" id="ARBA00022475"/>
    </source>
</evidence>
<keyword evidence="6" id="KW-0964">Secreted</keyword>
<dbReference type="PANTHER" id="PTHR21248:SF22">
    <property type="entry name" value="PHOSPHOLIPASE D"/>
    <property type="match status" value="1"/>
</dbReference>
<dbReference type="SUPFAM" id="SSF56024">
    <property type="entry name" value="Phospholipase D/nuclease"/>
    <property type="match status" value="2"/>
</dbReference>
<gene>
    <name evidence="13" type="ORF">E2F50_16200</name>
</gene>
<name>A0A4R5UG16_9HYPH</name>
<keyword evidence="9 11" id="KW-0472">Membrane</keyword>
<feature type="transmembrane region" description="Helical" evidence="11">
    <location>
        <begin position="38"/>
        <end position="59"/>
    </location>
</feature>
<dbReference type="InterPro" id="IPR001736">
    <property type="entry name" value="PLipase_D/transphosphatidylase"/>
</dbReference>
<sequence>MLDIADTYWPHFLFLISAVAGTTAAVHAAMTKEEVRSAIGWVGIIVLSPIIGAALYLIAGINRIRRTVISDRRALLQGQIRAEFAAYDADSEQVARDFGQRFRAMKTLGDRVTRHRLTTANTILALDTGDEAYAVMLKAIGDAERSVMLETYIFDRDRIGRRFVAALINAVQRGVQVRVLIDAVGARYSVPSVLGMLRDGGVTVEVFNGNVITGLRLPYANLRTHRKILVVDGRVAFTGGINIREAFSSEFSGKECSSDTHFKVTGPVVADLFAISAADWRFASGEALEGDAWLLDIPETEPGQPVILRSVSSGPDRSVEANHKMLMGAFSVARSSIKIVSPYFLPDRELITALVTAVRRGVEVDIVVPSANNLLLVDRAMTAQFDQMLKDGCRIWRASGAFNHSKIMTIDGRWSYVGSSNIDPRSLRLNFEVDLEVLDFPFAVALERKIDLAISSATEVTLEGLRARPFLVRLVERVLWLGSPYL</sequence>
<evidence type="ECO:0000256" key="2">
    <source>
        <dbReference type="ARBA" id="ARBA00004613"/>
    </source>
</evidence>
<dbReference type="GO" id="GO:0005576">
    <property type="term" value="C:extracellular region"/>
    <property type="evidence" value="ECO:0007669"/>
    <property type="project" value="UniProtKB-SubCell"/>
</dbReference>
<feature type="domain" description="PLD phosphodiesterase" evidence="12">
    <location>
        <begin position="220"/>
        <end position="247"/>
    </location>
</feature>
<dbReference type="AlphaFoldDB" id="A0A4R5UG16"/>
<keyword evidence="14" id="KW-1185">Reference proteome</keyword>
<evidence type="ECO:0000259" key="12">
    <source>
        <dbReference type="PROSITE" id="PS50035"/>
    </source>
</evidence>
<organism evidence="13 14">
    <name type="scientific">Rhizobium deserti</name>
    <dbReference type="NCBI Taxonomy" id="2547961"/>
    <lineage>
        <taxon>Bacteria</taxon>
        <taxon>Pseudomonadati</taxon>
        <taxon>Pseudomonadota</taxon>
        <taxon>Alphaproteobacteria</taxon>
        <taxon>Hyphomicrobiales</taxon>
        <taxon>Rhizobiaceae</taxon>
        <taxon>Rhizobium/Agrobacterium group</taxon>
        <taxon>Rhizobium</taxon>
    </lineage>
</organism>
<keyword evidence="7 11" id="KW-0812">Transmembrane</keyword>
<dbReference type="Gene3D" id="3.30.870.10">
    <property type="entry name" value="Endonuclease Chain A"/>
    <property type="match status" value="2"/>
</dbReference>
<evidence type="ECO:0000256" key="1">
    <source>
        <dbReference type="ARBA" id="ARBA00003145"/>
    </source>
</evidence>
<evidence type="ECO:0000256" key="3">
    <source>
        <dbReference type="ARBA" id="ARBA00004651"/>
    </source>
</evidence>
<evidence type="ECO:0000313" key="13">
    <source>
        <dbReference type="EMBL" id="TDK34385.1"/>
    </source>
</evidence>
<evidence type="ECO:0000256" key="6">
    <source>
        <dbReference type="ARBA" id="ARBA00022525"/>
    </source>
</evidence>
<dbReference type="GO" id="GO:0005886">
    <property type="term" value="C:plasma membrane"/>
    <property type="evidence" value="ECO:0007669"/>
    <property type="project" value="UniProtKB-SubCell"/>
</dbReference>
<accession>A0A4R5UG16</accession>
<evidence type="ECO:0000256" key="10">
    <source>
        <dbReference type="ARBA" id="ARBA00029594"/>
    </source>
</evidence>
<keyword evidence="5" id="KW-1003">Cell membrane</keyword>
<dbReference type="RefSeq" id="WP_133317223.1">
    <property type="nucleotide sequence ID" value="NZ_SMTL01000004.1"/>
</dbReference>
<comment type="caution">
    <text evidence="13">The sequence shown here is derived from an EMBL/GenBank/DDBJ whole genome shotgun (WGS) entry which is preliminary data.</text>
</comment>
<dbReference type="PROSITE" id="PS50035">
    <property type="entry name" value="PLD"/>
    <property type="match status" value="2"/>
</dbReference>
<evidence type="ECO:0000256" key="4">
    <source>
        <dbReference type="ARBA" id="ARBA00018392"/>
    </source>
</evidence>
<dbReference type="SMART" id="SM00155">
    <property type="entry name" value="PLDc"/>
    <property type="match status" value="2"/>
</dbReference>
<keyword evidence="8 11" id="KW-1133">Transmembrane helix</keyword>